<proteinExistence type="predicted"/>
<gene>
    <name evidence="1" type="ORF">PGQ11_002640</name>
</gene>
<evidence type="ECO:0000313" key="1">
    <source>
        <dbReference type="EMBL" id="KAK8877694.1"/>
    </source>
</evidence>
<dbReference type="Proteomes" id="UP001390339">
    <property type="component" value="Unassembled WGS sequence"/>
</dbReference>
<keyword evidence="2" id="KW-1185">Reference proteome</keyword>
<name>A0ABR2JJ37_9PEZI</name>
<organism evidence="1 2">
    <name type="scientific">Apiospora arundinis</name>
    <dbReference type="NCBI Taxonomy" id="335852"/>
    <lineage>
        <taxon>Eukaryota</taxon>
        <taxon>Fungi</taxon>
        <taxon>Dikarya</taxon>
        <taxon>Ascomycota</taxon>
        <taxon>Pezizomycotina</taxon>
        <taxon>Sordariomycetes</taxon>
        <taxon>Xylariomycetidae</taxon>
        <taxon>Amphisphaeriales</taxon>
        <taxon>Apiosporaceae</taxon>
        <taxon>Apiospora</taxon>
    </lineage>
</organism>
<dbReference type="EMBL" id="JAPCWZ010000002">
    <property type="protein sequence ID" value="KAK8877694.1"/>
    <property type="molecule type" value="Genomic_DNA"/>
</dbReference>
<protein>
    <submittedName>
        <fullName evidence="1">Uncharacterized protein</fullName>
    </submittedName>
</protein>
<sequence>MCMVDSKYFHCEKCKQVRKIVVNEISTCTKCPERDYDHKQFECPDLIDNTLPAISGVCAICEPTHGVPWWNWRT</sequence>
<comment type="caution">
    <text evidence="1">The sequence shown here is derived from an EMBL/GenBank/DDBJ whole genome shotgun (WGS) entry which is preliminary data.</text>
</comment>
<accession>A0ABR2JJ37</accession>
<evidence type="ECO:0000313" key="2">
    <source>
        <dbReference type="Proteomes" id="UP001390339"/>
    </source>
</evidence>
<reference evidence="1 2" key="1">
    <citation type="journal article" date="2024" name="IMA Fungus">
        <title>Apiospora arundinis, a panoply of carbohydrate-active enzymes and secondary metabolites.</title>
        <authorList>
            <person name="Sorensen T."/>
            <person name="Petersen C."/>
            <person name="Muurmann A.T."/>
            <person name="Christiansen J.V."/>
            <person name="Brundto M.L."/>
            <person name="Overgaard C.K."/>
            <person name="Boysen A.T."/>
            <person name="Wollenberg R.D."/>
            <person name="Larsen T.O."/>
            <person name="Sorensen J.L."/>
            <person name="Nielsen K.L."/>
            <person name="Sondergaard T.E."/>
        </authorList>
    </citation>
    <scope>NUCLEOTIDE SEQUENCE [LARGE SCALE GENOMIC DNA]</scope>
    <source>
        <strain evidence="1 2">AAU 773</strain>
    </source>
</reference>